<proteinExistence type="predicted"/>
<dbReference type="Proteomes" id="UP001642483">
    <property type="component" value="Unassembled WGS sequence"/>
</dbReference>
<accession>A0ABP0FI73</accession>
<keyword evidence="1" id="KW-0175">Coiled coil</keyword>
<protein>
    <submittedName>
        <fullName evidence="3">Uncharacterized protein</fullName>
    </submittedName>
</protein>
<reference evidence="3 4" key="1">
    <citation type="submission" date="2024-02" db="EMBL/GenBank/DDBJ databases">
        <authorList>
            <person name="Daric V."/>
            <person name="Darras S."/>
        </authorList>
    </citation>
    <scope>NUCLEOTIDE SEQUENCE [LARGE SCALE GENOMIC DNA]</scope>
</reference>
<dbReference type="EMBL" id="CAWYQH010000057">
    <property type="protein sequence ID" value="CAK8678688.1"/>
    <property type="molecule type" value="Genomic_DNA"/>
</dbReference>
<name>A0ABP0FI73_CLALP</name>
<sequence>MWRMGLSDDKTRQNTSKKSENNKAKPAKRNVETHEDPKMIAPVFDRDSQVTNGRDRKGSILAAEHLMIRRSLRGSRLFNQSQFTTFQNRDSFPAGTMPLEHSRPGSKNTPRLSITSKISKVQEIQKRVNQAVTDFENVSDDDVTDEIDLMQDIEQNLHVIEDDMLRINVVLLMDKFRKANQQLKDDQSWNRQNDTNQNKDLLESLQNWMDEDHFDDFDDLEPGSNHSITNSNAINDHLDHIQANIQKVESLNEKIKQLKQYGTDTAHLERQRKNLQWQVKQDVLDNDYKRRHGGEADSSNKQEFNYLKNAASEIYNLLNRTRVEGMAHSHQFEEELKKILQQMEDKEKDVEYLESRLEQQKRVTI</sequence>
<gene>
    <name evidence="3" type="ORF">CVLEPA_LOCUS8589</name>
</gene>
<feature type="region of interest" description="Disordered" evidence="2">
    <location>
        <begin position="88"/>
        <end position="111"/>
    </location>
</feature>
<keyword evidence="4" id="KW-1185">Reference proteome</keyword>
<organism evidence="3 4">
    <name type="scientific">Clavelina lepadiformis</name>
    <name type="common">Light-bulb sea squirt</name>
    <name type="synonym">Ascidia lepadiformis</name>
    <dbReference type="NCBI Taxonomy" id="159417"/>
    <lineage>
        <taxon>Eukaryota</taxon>
        <taxon>Metazoa</taxon>
        <taxon>Chordata</taxon>
        <taxon>Tunicata</taxon>
        <taxon>Ascidiacea</taxon>
        <taxon>Aplousobranchia</taxon>
        <taxon>Clavelinidae</taxon>
        <taxon>Clavelina</taxon>
    </lineage>
</organism>
<comment type="caution">
    <text evidence="3">The sequence shown here is derived from an EMBL/GenBank/DDBJ whole genome shotgun (WGS) entry which is preliminary data.</text>
</comment>
<evidence type="ECO:0000313" key="3">
    <source>
        <dbReference type="EMBL" id="CAK8678688.1"/>
    </source>
</evidence>
<evidence type="ECO:0000256" key="2">
    <source>
        <dbReference type="SAM" id="MobiDB-lite"/>
    </source>
</evidence>
<feature type="region of interest" description="Disordered" evidence="2">
    <location>
        <begin position="1"/>
        <end position="36"/>
    </location>
</feature>
<evidence type="ECO:0000313" key="4">
    <source>
        <dbReference type="Proteomes" id="UP001642483"/>
    </source>
</evidence>
<evidence type="ECO:0000256" key="1">
    <source>
        <dbReference type="SAM" id="Coils"/>
    </source>
</evidence>
<feature type="coiled-coil region" evidence="1">
    <location>
        <begin position="329"/>
        <end position="363"/>
    </location>
</feature>